<dbReference type="InterPro" id="IPR027417">
    <property type="entry name" value="P-loop_NTPase"/>
</dbReference>
<dbReference type="Gene3D" id="1.10.10.160">
    <property type="match status" value="1"/>
</dbReference>
<dbReference type="GO" id="GO:0006281">
    <property type="term" value="P:DNA repair"/>
    <property type="evidence" value="ECO:0007669"/>
    <property type="project" value="UniProtKB-KW"/>
</dbReference>
<evidence type="ECO:0000256" key="6">
    <source>
        <dbReference type="ARBA" id="ARBA00022839"/>
    </source>
</evidence>
<evidence type="ECO:0000313" key="11">
    <source>
        <dbReference type="EMBL" id="PJZ24852.1"/>
    </source>
</evidence>
<dbReference type="InterPro" id="IPR041500">
    <property type="entry name" value="RecC_C"/>
</dbReference>
<name>A0A2M9XBC4_9LEPT</name>
<gene>
    <name evidence="11" type="ORF">CH357_14845</name>
</gene>
<dbReference type="EMBL" id="NPDN01000007">
    <property type="protein sequence ID" value="PJZ24852.1"/>
    <property type="molecule type" value="Genomic_DNA"/>
</dbReference>
<dbReference type="PANTHER" id="PTHR30591">
    <property type="entry name" value="RECBCD ENZYME SUBUNIT RECC"/>
    <property type="match status" value="1"/>
</dbReference>
<keyword evidence="8" id="KW-0238">DNA-binding</keyword>
<evidence type="ECO:0000259" key="10">
    <source>
        <dbReference type="Pfam" id="PF17946"/>
    </source>
</evidence>
<dbReference type="PANTHER" id="PTHR30591:SF1">
    <property type="entry name" value="RECBCD ENZYME SUBUNIT RECC"/>
    <property type="match status" value="1"/>
</dbReference>
<evidence type="ECO:0000256" key="7">
    <source>
        <dbReference type="ARBA" id="ARBA00022840"/>
    </source>
</evidence>
<dbReference type="Proteomes" id="UP000232196">
    <property type="component" value="Unassembled WGS sequence"/>
</dbReference>
<keyword evidence="6" id="KW-0269">Exonuclease</keyword>
<evidence type="ECO:0000256" key="5">
    <source>
        <dbReference type="ARBA" id="ARBA00022806"/>
    </source>
</evidence>
<dbReference type="GO" id="GO:0140097">
    <property type="term" value="F:catalytic activity, acting on DNA"/>
    <property type="evidence" value="ECO:0007669"/>
    <property type="project" value="UniProtKB-ARBA"/>
</dbReference>
<evidence type="ECO:0000256" key="8">
    <source>
        <dbReference type="ARBA" id="ARBA00023125"/>
    </source>
</evidence>
<evidence type="ECO:0000256" key="3">
    <source>
        <dbReference type="ARBA" id="ARBA00022763"/>
    </source>
</evidence>
<dbReference type="GO" id="GO:0004386">
    <property type="term" value="F:helicase activity"/>
    <property type="evidence" value="ECO:0007669"/>
    <property type="project" value="UniProtKB-KW"/>
</dbReference>
<keyword evidence="9" id="KW-0234">DNA repair</keyword>
<dbReference type="OrthoDB" id="9762834at2"/>
<keyword evidence="5" id="KW-0347">Helicase</keyword>
<keyword evidence="3" id="KW-0227">DNA damage</keyword>
<dbReference type="RefSeq" id="WP_100707542.1">
    <property type="nucleotide sequence ID" value="NZ_NPDL01000006.1"/>
</dbReference>
<dbReference type="Gene3D" id="3.40.50.10930">
    <property type="match status" value="1"/>
</dbReference>
<evidence type="ECO:0000313" key="12">
    <source>
        <dbReference type="Proteomes" id="UP000232196"/>
    </source>
</evidence>
<comment type="caution">
    <text evidence="11">The sequence shown here is derived from an EMBL/GenBank/DDBJ whole genome shotgun (WGS) entry which is preliminary data.</text>
</comment>
<dbReference type="Pfam" id="PF17946">
    <property type="entry name" value="RecC_C"/>
    <property type="match status" value="1"/>
</dbReference>
<dbReference type="AlphaFoldDB" id="A0A2M9XBC4"/>
<keyword evidence="4" id="KW-0378">Hydrolase</keyword>
<keyword evidence="12" id="KW-1185">Reference proteome</keyword>
<dbReference type="GO" id="GO:0006310">
    <property type="term" value="P:DNA recombination"/>
    <property type="evidence" value="ECO:0007669"/>
    <property type="project" value="TreeGrafter"/>
</dbReference>
<evidence type="ECO:0000256" key="2">
    <source>
        <dbReference type="ARBA" id="ARBA00022741"/>
    </source>
</evidence>
<keyword evidence="2" id="KW-0547">Nucleotide-binding</keyword>
<accession>A0A2M9XBC4</accession>
<proteinExistence type="predicted"/>
<dbReference type="GO" id="GO:0003677">
    <property type="term" value="F:DNA binding"/>
    <property type="evidence" value="ECO:0007669"/>
    <property type="project" value="UniProtKB-KW"/>
</dbReference>
<evidence type="ECO:0000256" key="4">
    <source>
        <dbReference type="ARBA" id="ARBA00022801"/>
    </source>
</evidence>
<evidence type="ECO:0000256" key="9">
    <source>
        <dbReference type="ARBA" id="ARBA00023204"/>
    </source>
</evidence>
<organism evidence="11 12">
    <name type="scientific">Leptospira hartskeerlii</name>
    <dbReference type="NCBI Taxonomy" id="2023177"/>
    <lineage>
        <taxon>Bacteria</taxon>
        <taxon>Pseudomonadati</taxon>
        <taxon>Spirochaetota</taxon>
        <taxon>Spirochaetia</taxon>
        <taxon>Leptospirales</taxon>
        <taxon>Leptospiraceae</taxon>
        <taxon>Leptospira</taxon>
    </lineage>
</organism>
<keyword evidence="1" id="KW-0540">Nuclease</keyword>
<dbReference type="SUPFAM" id="SSF52540">
    <property type="entry name" value="P-loop containing nucleoside triphosphate hydrolases"/>
    <property type="match status" value="2"/>
</dbReference>
<dbReference type="Pfam" id="PF04257">
    <property type="entry name" value="Exonuc_V_gamma"/>
    <property type="match status" value="1"/>
</dbReference>
<evidence type="ECO:0000256" key="1">
    <source>
        <dbReference type="ARBA" id="ARBA00022722"/>
    </source>
</evidence>
<keyword evidence="7" id="KW-0067">ATP-binding</keyword>
<protein>
    <submittedName>
        <fullName evidence="11">Exodeoxyribonuclease V subunit gamma</fullName>
    </submittedName>
</protein>
<reference evidence="11 12" key="1">
    <citation type="submission" date="2017-07" db="EMBL/GenBank/DDBJ databases">
        <title>Leptospira spp. isolated from tropical soils.</title>
        <authorList>
            <person name="Thibeaux R."/>
            <person name="Iraola G."/>
            <person name="Ferres I."/>
            <person name="Bierque E."/>
            <person name="Girault D."/>
            <person name="Soupe-Gilbert M.-E."/>
            <person name="Picardeau M."/>
            <person name="Goarant C."/>
        </authorList>
    </citation>
    <scope>NUCLEOTIDE SEQUENCE [LARGE SCALE GENOMIC DNA]</scope>
    <source>
        <strain evidence="11 12">MCA1-C-A1</strain>
    </source>
</reference>
<dbReference type="GO" id="GO:0005524">
    <property type="term" value="F:ATP binding"/>
    <property type="evidence" value="ECO:0007669"/>
    <property type="project" value="UniProtKB-KW"/>
</dbReference>
<dbReference type="Gene3D" id="3.40.50.300">
    <property type="entry name" value="P-loop containing nucleotide triphosphate hydrolases"/>
    <property type="match status" value="2"/>
</dbReference>
<dbReference type="InterPro" id="IPR013986">
    <property type="entry name" value="DExx_box_DNA_helicase_dom_sf"/>
</dbReference>
<dbReference type="GO" id="GO:0004527">
    <property type="term" value="F:exonuclease activity"/>
    <property type="evidence" value="ECO:0007669"/>
    <property type="project" value="UniProtKB-KW"/>
</dbReference>
<sequence>MSIRVHSSYDLSDLSEALSTSLRKEISRQDGLYSPTVIIPNKSMETWLNLDLVQRFGVVFNIRFLFLEKYLEELLLEKFSPEIDPKSRPFLQGESRKFQIYEALLRDQEFLQKYPILKNYLLPSGRKTPDPVRLLDLSGRLAKYFKDYELHRQDWIRNWLGEKYSLLRLPGEDIWEEVATQSEIFFFQKELYSYLTNSDPSKETLIQYSMRNLGSEHKAKKHSPKNMYLFALSQLSSTYISIFQNLLPEIHLEVFQFGVPDGEQVAGTERNQICRNWANSFRSLKKSWEISGAEFLYSTKKEKHTKTVLSEFKEYLGRSDYKAASRLLPDESLQILEAPGKVREVEALFHHILSILSESKETKLTDFGIFCSDLSEYRPALEFVFEGGIQAKLSEKSGSSIKTLPYSIRDVIASETSAYISGILSLFALLSKERSRADIFKLLKNPCFQSKWEVEPSWVEEWAKFSEDLELYQDDSLIDDQPLAFSFRKGFLRLAAGNILSAEEEEDLPISPFDSGSGSLVSTWIGIWKRVSFLLEEFSSLVSDPKVSGEKILDSLSDLLRELFSSPSSNPIEVELEKNIIDSLYELRAVDWDPKGFGDRLKFLESFFKQTGGEIQVRKGQYLTGGITVSSLQPMRPIPFRHVYILGLGEGLFPGTDDTSAFNLRHLAPREGDINVRGLNQSLLYETILSAKQSLVISFVAEDITKDESIAPSSSLLLLEQALKENILAPETSVRIKIPLNKHSKEYFIQKETSTSKFAEKFRKNFDLSSSLLYGKEEDKEYYRKVVLGNFQPNPSIKKETTNPETLDWNDLVRFAKSPLSYHLQRRFGLYSEEISESDNATEEPFRISDNFKFMKELWSYSMKKTEKELQNSLSGLFSIWEKRGNIPRGIYGDAEFLTKSERVGKISEIVSEILSNAEILSGITFGESPKKGNMLSLPIIPLEIPNEHKISITGLKEDVFLKKEADGSFTLVLVYPNSKKKFKNLIEPFLIQSLLDLIPSINTPRSVTAIFGYGDKPTILNMNREGGEVYRKKFLSDLVREFLDQSISLVSPGIWEDFPDRTEVDLNDSKSLTLLSQEYRTWAQESVQYDPEIYLDEVIRLLPYPQNYISEKDFYLCLKLYHSLEKVFYAEK</sequence>
<dbReference type="SUPFAM" id="SSF52980">
    <property type="entry name" value="Restriction endonuclease-like"/>
    <property type="match status" value="1"/>
</dbReference>
<dbReference type="InterPro" id="IPR011335">
    <property type="entry name" value="Restrct_endonuc-II-like"/>
</dbReference>
<feature type="domain" description="RecC C-terminal" evidence="10">
    <location>
        <begin position="804"/>
        <end position="918"/>
    </location>
</feature>